<organism evidence="13">
    <name type="scientific">Fonticula alba</name>
    <name type="common">Slime mold</name>
    <dbReference type="NCBI Taxonomy" id="691883"/>
    <lineage>
        <taxon>Eukaryota</taxon>
        <taxon>Rotosphaerida</taxon>
        <taxon>Fonticulaceae</taxon>
        <taxon>Fonticula</taxon>
    </lineage>
</organism>
<dbReference type="EMBL" id="KK198107">
    <property type="protein sequence ID" value="KCV67172.1"/>
    <property type="molecule type" value="Genomic_DNA"/>
</dbReference>
<dbReference type="Pfam" id="PF00119">
    <property type="entry name" value="ATP-synt_A"/>
    <property type="match status" value="1"/>
</dbReference>
<dbReference type="InterPro" id="IPR000568">
    <property type="entry name" value="ATP_synth_F0_asu"/>
</dbReference>
<evidence type="ECO:0000256" key="8">
    <source>
        <dbReference type="ARBA" id="ARBA00023065"/>
    </source>
</evidence>
<sequence length="244" mass="27209">MSPLSQYSIHSYLSVLIGGLDFSFTSSTIYYIISLFVIAYIFTTSIDTLLLVPNRFQSGLEQVYTMLRAMVVNQLGNSSITLVPLIVTIFMVIFILNLIGLIPHSFSITSQGIVPIFLSFSVFLGFTFLGFVNKRLGYLSIFLPQGVPGFISPFVVLVEVISYLSRSLSLGLRLFANMFAGHTLLNILGSFTVKIGELGGIYLLLAIFPFFFILFFSFLELLVCFLQSLVFVILVLTYLEDTTN</sequence>
<evidence type="ECO:0000256" key="3">
    <source>
        <dbReference type="ARBA" id="ARBA00022448"/>
    </source>
</evidence>
<keyword evidence="13" id="KW-0496">Mitochondrion</keyword>
<dbReference type="InterPro" id="IPR023011">
    <property type="entry name" value="ATP_synth_F0_asu_AS"/>
</dbReference>
<dbReference type="PRINTS" id="PR00123">
    <property type="entry name" value="ATPASEA"/>
</dbReference>
<keyword evidence="8" id="KW-0406">Ion transport</keyword>
<feature type="transmembrane region" description="Helical" evidence="12">
    <location>
        <begin position="138"/>
        <end position="162"/>
    </location>
</feature>
<evidence type="ECO:0000256" key="4">
    <source>
        <dbReference type="ARBA" id="ARBA00022547"/>
    </source>
</evidence>
<keyword evidence="7 12" id="KW-1133">Transmembrane helix</keyword>
<dbReference type="NCBIfam" id="TIGR01131">
    <property type="entry name" value="ATP_synt_6_or_A"/>
    <property type="match status" value="1"/>
</dbReference>
<evidence type="ECO:0000256" key="10">
    <source>
        <dbReference type="ARBA" id="ARBA00023310"/>
    </source>
</evidence>
<keyword evidence="5 12" id="KW-0812">Transmembrane</keyword>
<dbReference type="RefSeq" id="XP_009498422.1">
    <property type="nucleotide sequence ID" value="NW_009243184.1"/>
</dbReference>
<dbReference type="SUPFAM" id="SSF81336">
    <property type="entry name" value="F1F0 ATP synthase subunit A"/>
    <property type="match status" value="1"/>
</dbReference>
<accession>A0A058Z0V4</accession>
<dbReference type="GO" id="GO:0005743">
    <property type="term" value="C:mitochondrial inner membrane"/>
    <property type="evidence" value="ECO:0007669"/>
    <property type="project" value="UniProtKB-SubCell"/>
</dbReference>
<dbReference type="GO" id="GO:0046933">
    <property type="term" value="F:proton-transporting ATP synthase activity, rotational mechanism"/>
    <property type="evidence" value="ECO:0007669"/>
    <property type="project" value="TreeGrafter"/>
</dbReference>
<evidence type="ECO:0000256" key="7">
    <source>
        <dbReference type="ARBA" id="ARBA00022989"/>
    </source>
</evidence>
<gene>
    <name evidence="13" type="ORF">H696_09016</name>
</gene>
<dbReference type="CDD" id="cd00310">
    <property type="entry name" value="ATP-synt_Fo_a_6"/>
    <property type="match status" value="1"/>
</dbReference>
<dbReference type="PANTHER" id="PTHR11410">
    <property type="entry name" value="ATP SYNTHASE SUBUNIT A"/>
    <property type="match status" value="1"/>
</dbReference>
<dbReference type="OrthoDB" id="5976622at2759"/>
<comment type="subcellular location">
    <subcellularLocation>
        <location evidence="1">Membrane</location>
        <topology evidence="1">Multi-pass membrane protein</topology>
    </subcellularLocation>
    <subcellularLocation>
        <location evidence="11">Mitochondrion inner membrane</location>
        <topology evidence="11">Multi-pass membrane protein</topology>
    </subcellularLocation>
</comment>
<comment type="similarity">
    <text evidence="2">Belongs to the ATPase A chain family.</text>
</comment>
<dbReference type="HAMAP" id="MF_01393">
    <property type="entry name" value="ATP_synth_a_bact"/>
    <property type="match status" value="1"/>
</dbReference>
<feature type="transmembrane region" description="Helical" evidence="12">
    <location>
        <begin position="80"/>
        <end position="101"/>
    </location>
</feature>
<name>A0A058Z0V4_FONAL</name>
<keyword evidence="4" id="KW-0138">CF(0)</keyword>
<evidence type="ECO:0000256" key="11">
    <source>
        <dbReference type="RuleBase" id="RU004450"/>
    </source>
</evidence>
<dbReference type="InterPro" id="IPR035908">
    <property type="entry name" value="F0_ATP_A_sf"/>
</dbReference>
<keyword evidence="9 12" id="KW-0472">Membrane</keyword>
<feature type="transmembrane region" description="Helical" evidence="12">
    <location>
        <begin position="12"/>
        <end position="42"/>
    </location>
</feature>
<evidence type="ECO:0000256" key="1">
    <source>
        <dbReference type="ARBA" id="ARBA00004141"/>
    </source>
</evidence>
<keyword evidence="14" id="KW-1185">Reference proteome</keyword>
<keyword evidence="6" id="KW-0375">Hydrogen ion transport</keyword>
<feature type="transmembrane region" description="Helical" evidence="12">
    <location>
        <begin position="199"/>
        <end position="216"/>
    </location>
</feature>
<geneLocation type="mitochondrion" evidence="13"/>
<dbReference type="Gene3D" id="1.20.120.220">
    <property type="entry name" value="ATP synthase, F0 complex, subunit A"/>
    <property type="match status" value="1"/>
</dbReference>
<evidence type="ECO:0000256" key="12">
    <source>
        <dbReference type="SAM" id="Phobius"/>
    </source>
</evidence>
<evidence type="ECO:0000256" key="9">
    <source>
        <dbReference type="ARBA" id="ARBA00023136"/>
    </source>
</evidence>
<reference evidence="13" key="1">
    <citation type="submission" date="2013-04" db="EMBL/GenBank/DDBJ databases">
        <title>The Genome Sequence of Fonticula alba ATCC 38817.</title>
        <authorList>
            <consortium name="The Broad Institute Genomics Platform"/>
            <person name="Russ C."/>
            <person name="Cuomo C."/>
            <person name="Burger G."/>
            <person name="Gray M.W."/>
            <person name="Holland P.W.H."/>
            <person name="King N."/>
            <person name="Lang F.B.F."/>
            <person name="Roger A.J."/>
            <person name="Ruiz-Trillo I."/>
            <person name="Brown M."/>
            <person name="Walker B."/>
            <person name="Young S."/>
            <person name="Zeng Q."/>
            <person name="Gargeya S."/>
            <person name="Fitzgerald M."/>
            <person name="Haas B."/>
            <person name="Abouelleil A."/>
            <person name="Allen A.W."/>
            <person name="Alvarado L."/>
            <person name="Arachchi H.M."/>
            <person name="Berlin A.M."/>
            <person name="Chapman S.B."/>
            <person name="Gainer-Dewar J."/>
            <person name="Goldberg J."/>
            <person name="Griggs A."/>
            <person name="Gujja S."/>
            <person name="Hansen M."/>
            <person name="Howarth C."/>
            <person name="Imamovic A."/>
            <person name="Ireland A."/>
            <person name="Larimer J."/>
            <person name="McCowan C."/>
            <person name="Murphy C."/>
            <person name="Pearson M."/>
            <person name="Poon T.W."/>
            <person name="Priest M."/>
            <person name="Roberts A."/>
            <person name="Saif S."/>
            <person name="Shea T."/>
            <person name="Sisk P."/>
            <person name="Sykes S."/>
            <person name="Wortman J."/>
            <person name="Nusbaum C."/>
            <person name="Birren B."/>
        </authorList>
    </citation>
    <scope>NUCLEOTIDE SEQUENCE [LARGE SCALE GENOMIC DNA]</scope>
    <source>
        <strain evidence="13">ATCC 38817</strain>
    </source>
</reference>
<dbReference type="STRING" id="691883.A0A058Z0V4"/>
<dbReference type="AlphaFoldDB" id="A0A058Z0V4"/>
<dbReference type="InterPro" id="IPR045083">
    <property type="entry name" value="ATP_synth_F0_asu_bact/mt"/>
</dbReference>
<evidence type="ECO:0000313" key="13">
    <source>
        <dbReference type="EMBL" id="KCV67172.1"/>
    </source>
</evidence>
<feature type="transmembrane region" description="Helical" evidence="12">
    <location>
        <begin position="174"/>
        <end position="193"/>
    </location>
</feature>
<dbReference type="Proteomes" id="UP000030693">
    <property type="component" value="Unassembled WGS sequence"/>
</dbReference>
<protein>
    <recommendedName>
        <fullName evidence="11">ATP synthase subunit a</fullName>
    </recommendedName>
</protein>
<feature type="transmembrane region" description="Helical" evidence="12">
    <location>
        <begin position="113"/>
        <end position="132"/>
    </location>
</feature>
<evidence type="ECO:0000313" key="14">
    <source>
        <dbReference type="Proteomes" id="UP000030693"/>
    </source>
</evidence>
<evidence type="ECO:0000256" key="6">
    <source>
        <dbReference type="ARBA" id="ARBA00022781"/>
    </source>
</evidence>
<evidence type="ECO:0000256" key="2">
    <source>
        <dbReference type="ARBA" id="ARBA00006810"/>
    </source>
</evidence>
<evidence type="ECO:0000256" key="5">
    <source>
        <dbReference type="ARBA" id="ARBA00022692"/>
    </source>
</evidence>
<dbReference type="PROSITE" id="PS00449">
    <property type="entry name" value="ATPASE_A"/>
    <property type="match status" value="1"/>
</dbReference>
<keyword evidence="3" id="KW-0813">Transport</keyword>
<dbReference type="PANTHER" id="PTHR11410:SF0">
    <property type="entry name" value="ATP SYNTHASE SUBUNIT A"/>
    <property type="match status" value="1"/>
</dbReference>
<keyword evidence="10" id="KW-0066">ATP synthesis</keyword>
<proteinExistence type="inferred from homology"/>
<dbReference type="GeneID" id="20531133"/>
<dbReference type="OMA" id="FFDQFMS"/>
<dbReference type="GO" id="GO:0045259">
    <property type="term" value="C:proton-transporting ATP synthase complex"/>
    <property type="evidence" value="ECO:0007669"/>
    <property type="project" value="UniProtKB-KW"/>
</dbReference>